<dbReference type="InterPro" id="IPR046335">
    <property type="entry name" value="LacI/GalR-like_sensor"/>
</dbReference>
<reference evidence="6" key="1">
    <citation type="journal article" date="2019" name="Int. J. Syst. Evol. Microbiol.">
        <title>The Global Catalogue of Microorganisms (GCM) 10K type strain sequencing project: providing services to taxonomists for standard genome sequencing and annotation.</title>
        <authorList>
            <consortium name="The Broad Institute Genomics Platform"/>
            <consortium name="The Broad Institute Genome Sequencing Center for Infectious Disease"/>
            <person name="Wu L."/>
            <person name="Ma J."/>
        </authorList>
    </citation>
    <scope>NUCLEOTIDE SEQUENCE [LARGE SCALE GENOMIC DNA]</scope>
    <source>
        <strain evidence="6">JCM 17839</strain>
    </source>
</reference>
<evidence type="ECO:0000256" key="1">
    <source>
        <dbReference type="ARBA" id="ARBA00023015"/>
    </source>
</evidence>
<dbReference type="Proteomes" id="UP001500731">
    <property type="component" value="Unassembled WGS sequence"/>
</dbReference>
<dbReference type="SUPFAM" id="SSF53822">
    <property type="entry name" value="Periplasmic binding protein-like I"/>
    <property type="match status" value="1"/>
</dbReference>
<dbReference type="PROSITE" id="PS50932">
    <property type="entry name" value="HTH_LACI_2"/>
    <property type="match status" value="1"/>
</dbReference>
<dbReference type="SMART" id="SM00354">
    <property type="entry name" value="HTH_LACI"/>
    <property type="match status" value="1"/>
</dbReference>
<keyword evidence="1" id="KW-0805">Transcription regulation</keyword>
<dbReference type="EMBL" id="BAABGP010000018">
    <property type="protein sequence ID" value="GAA4488091.1"/>
    <property type="molecule type" value="Genomic_DNA"/>
</dbReference>
<evidence type="ECO:0000256" key="3">
    <source>
        <dbReference type="ARBA" id="ARBA00023163"/>
    </source>
</evidence>
<dbReference type="InterPro" id="IPR000843">
    <property type="entry name" value="HTH_LacI"/>
</dbReference>
<protein>
    <submittedName>
        <fullName evidence="5">LacI family DNA-binding transcriptional regulator</fullName>
    </submittedName>
</protein>
<keyword evidence="6" id="KW-1185">Reference proteome</keyword>
<feature type="domain" description="HTH lacI-type" evidence="4">
    <location>
        <begin position="2"/>
        <end position="56"/>
    </location>
</feature>
<evidence type="ECO:0000259" key="4">
    <source>
        <dbReference type="PROSITE" id="PS50932"/>
    </source>
</evidence>
<proteinExistence type="predicted"/>
<sequence length="336" mass="36065">MTTMQDVARHAGVSAMTVSNVINDHPHVREATRQRVLAAIAELGYHVNTAARTLRQGRTGVICLAVPEIDRPYFGHLASLLIDRAADRGFELVVEQTAARRDRELDAISRSRLRNYDGLILSAVQLHDDDAMLLRGDFPTVLLGERGFTGPLDRVVMANEVGAALAAGHLLDRGCRRVAMLGGYHSAIDAIDVSTLRTRGFEDALRVRGALQDAASVRSSDFSFEGGHRAMTELLRDAPDVDGVFCSTDVVAIGAIRALADAGRRVPHDVAVVGFDDVPLAAFTTPSLTTISPDHAAMADAAIGMIVDRIEGARGAEDFRTVVGEVVLVPRESSAR</sequence>
<dbReference type="PROSITE" id="PS00356">
    <property type="entry name" value="HTH_LACI_1"/>
    <property type="match status" value="1"/>
</dbReference>
<dbReference type="CDD" id="cd06267">
    <property type="entry name" value="PBP1_LacI_sugar_binding-like"/>
    <property type="match status" value="1"/>
</dbReference>
<dbReference type="Gene3D" id="1.10.260.40">
    <property type="entry name" value="lambda repressor-like DNA-binding domains"/>
    <property type="match status" value="1"/>
</dbReference>
<accession>A0ABP8PLW4</accession>
<dbReference type="PANTHER" id="PTHR30146">
    <property type="entry name" value="LACI-RELATED TRANSCRIPTIONAL REPRESSOR"/>
    <property type="match status" value="1"/>
</dbReference>
<name>A0ABP8PLW4_9MICO</name>
<dbReference type="InterPro" id="IPR028082">
    <property type="entry name" value="Peripla_BP_I"/>
</dbReference>
<keyword evidence="3" id="KW-0804">Transcription</keyword>
<dbReference type="PRINTS" id="PR00036">
    <property type="entry name" value="HTHLACI"/>
</dbReference>
<dbReference type="Pfam" id="PF00356">
    <property type="entry name" value="LacI"/>
    <property type="match status" value="1"/>
</dbReference>
<dbReference type="InterPro" id="IPR010982">
    <property type="entry name" value="Lambda_DNA-bd_dom_sf"/>
</dbReference>
<dbReference type="RefSeq" id="WP_345187807.1">
    <property type="nucleotide sequence ID" value="NZ_BAABGP010000018.1"/>
</dbReference>
<dbReference type="Gene3D" id="3.40.50.2300">
    <property type="match status" value="2"/>
</dbReference>
<evidence type="ECO:0000313" key="5">
    <source>
        <dbReference type="EMBL" id="GAA4488091.1"/>
    </source>
</evidence>
<organism evidence="5 6">
    <name type="scientific">Microbacterium panaciterrae</name>
    <dbReference type="NCBI Taxonomy" id="985759"/>
    <lineage>
        <taxon>Bacteria</taxon>
        <taxon>Bacillati</taxon>
        <taxon>Actinomycetota</taxon>
        <taxon>Actinomycetes</taxon>
        <taxon>Micrococcales</taxon>
        <taxon>Microbacteriaceae</taxon>
        <taxon>Microbacterium</taxon>
    </lineage>
</organism>
<dbReference type="GO" id="GO:0003677">
    <property type="term" value="F:DNA binding"/>
    <property type="evidence" value="ECO:0007669"/>
    <property type="project" value="UniProtKB-KW"/>
</dbReference>
<keyword evidence="2 5" id="KW-0238">DNA-binding</keyword>
<evidence type="ECO:0000313" key="6">
    <source>
        <dbReference type="Proteomes" id="UP001500731"/>
    </source>
</evidence>
<gene>
    <name evidence="5" type="ORF">GCM10023171_27010</name>
</gene>
<dbReference type="PANTHER" id="PTHR30146:SF109">
    <property type="entry name" value="HTH-TYPE TRANSCRIPTIONAL REGULATOR GALS"/>
    <property type="match status" value="1"/>
</dbReference>
<dbReference type="Pfam" id="PF13377">
    <property type="entry name" value="Peripla_BP_3"/>
    <property type="match status" value="1"/>
</dbReference>
<comment type="caution">
    <text evidence="5">The sequence shown here is derived from an EMBL/GenBank/DDBJ whole genome shotgun (WGS) entry which is preliminary data.</text>
</comment>
<dbReference type="CDD" id="cd01392">
    <property type="entry name" value="HTH_LacI"/>
    <property type="match status" value="1"/>
</dbReference>
<dbReference type="SUPFAM" id="SSF47413">
    <property type="entry name" value="lambda repressor-like DNA-binding domains"/>
    <property type="match status" value="1"/>
</dbReference>
<evidence type="ECO:0000256" key="2">
    <source>
        <dbReference type="ARBA" id="ARBA00023125"/>
    </source>
</evidence>